<dbReference type="EMBL" id="JAHQIW010006152">
    <property type="protein sequence ID" value="KAJ1368326.1"/>
    <property type="molecule type" value="Genomic_DNA"/>
</dbReference>
<comment type="caution">
    <text evidence="1">The sequence shown here is derived from an EMBL/GenBank/DDBJ whole genome shotgun (WGS) entry which is preliminary data.</text>
</comment>
<evidence type="ECO:0000313" key="1">
    <source>
        <dbReference type="EMBL" id="KAJ1368326.1"/>
    </source>
</evidence>
<keyword evidence="2" id="KW-1185">Reference proteome</keyword>
<dbReference type="AlphaFoldDB" id="A0AAD5R2H9"/>
<gene>
    <name evidence="1" type="ORF">KIN20_029435</name>
</gene>
<reference evidence="1" key="1">
    <citation type="submission" date="2021-06" db="EMBL/GenBank/DDBJ databases">
        <title>Parelaphostrongylus tenuis whole genome reference sequence.</title>
        <authorList>
            <person name="Garwood T.J."/>
            <person name="Larsen P.A."/>
            <person name="Fountain-Jones N.M."/>
            <person name="Garbe J.R."/>
            <person name="Macchietto M.G."/>
            <person name="Kania S.A."/>
            <person name="Gerhold R.W."/>
            <person name="Richards J.E."/>
            <person name="Wolf T.M."/>
        </authorList>
    </citation>
    <scope>NUCLEOTIDE SEQUENCE</scope>
    <source>
        <strain evidence="1">MNPRO001-30</strain>
        <tissue evidence="1">Meninges</tissue>
    </source>
</reference>
<protein>
    <submittedName>
        <fullName evidence="1">Uncharacterized protein</fullName>
    </submittedName>
</protein>
<accession>A0AAD5R2H9</accession>
<proteinExistence type="predicted"/>
<dbReference type="Proteomes" id="UP001196413">
    <property type="component" value="Unassembled WGS sequence"/>
</dbReference>
<sequence length="158" mass="18202">MLLPSLPTFPEGLSQLDDESFEKIARKVLVHLPSTSSSENLRNSENLALSRDVGLSLEDVEKLVVFLQDLWRHLIYHRLTGEPLLKVLKSCLIPSGYIEIDHEHLVLGWAKYFHSFCTTNCIEQKPCKGHFMEYMGSNCQQSTDGKRRRSRCSIEYFN</sequence>
<organism evidence="1 2">
    <name type="scientific">Parelaphostrongylus tenuis</name>
    <name type="common">Meningeal worm</name>
    <dbReference type="NCBI Taxonomy" id="148309"/>
    <lineage>
        <taxon>Eukaryota</taxon>
        <taxon>Metazoa</taxon>
        <taxon>Ecdysozoa</taxon>
        <taxon>Nematoda</taxon>
        <taxon>Chromadorea</taxon>
        <taxon>Rhabditida</taxon>
        <taxon>Rhabditina</taxon>
        <taxon>Rhabditomorpha</taxon>
        <taxon>Strongyloidea</taxon>
        <taxon>Metastrongylidae</taxon>
        <taxon>Parelaphostrongylus</taxon>
    </lineage>
</organism>
<evidence type="ECO:0000313" key="2">
    <source>
        <dbReference type="Proteomes" id="UP001196413"/>
    </source>
</evidence>
<name>A0AAD5R2H9_PARTN</name>